<accession>A0A382FEL9</accession>
<organism evidence="1">
    <name type="scientific">marine metagenome</name>
    <dbReference type="NCBI Taxonomy" id="408172"/>
    <lineage>
        <taxon>unclassified sequences</taxon>
        <taxon>metagenomes</taxon>
        <taxon>ecological metagenomes</taxon>
    </lineage>
</organism>
<proteinExistence type="predicted"/>
<protein>
    <submittedName>
        <fullName evidence="1">Uncharacterized protein</fullName>
    </submittedName>
</protein>
<gene>
    <name evidence="1" type="ORF">METZ01_LOCUS214254</name>
</gene>
<dbReference type="AlphaFoldDB" id="A0A382FEL9"/>
<evidence type="ECO:0000313" key="1">
    <source>
        <dbReference type="EMBL" id="SVB61400.1"/>
    </source>
</evidence>
<reference evidence="1" key="1">
    <citation type="submission" date="2018-05" db="EMBL/GenBank/DDBJ databases">
        <authorList>
            <person name="Lanie J.A."/>
            <person name="Ng W.-L."/>
            <person name="Kazmierczak K.M."/>
            <person name="Andrzejewski T.M."/>
            <person name="Davidsen T.M."/>
            <person name="Wayne K.J."/>
            <person name="Tettelin H."/>
            <person name="Glass J.I."/>
            <person name="Rusch D."/>
            <person name="Podicherti R."/>
            <person name="Tsui H.-C.T."/>
            <person name="Winkler M.E."/>
        </authorList>
    </citation>
    <scope>NUCLEOTIDE SEQUENCE</scope>
</reference>
<dbReference type="EMBL" id="UINC01049518">
    <property type="protein sequence ID" value="SVB61400.1"/>
    <property type="molecule type" value="Genomic_DNA"/>
</dbReference>
<name>A0A382FEL9_9ZZZZ</name>
<sequence>MAIEGECALHIKNGKVFSSIAFRKDKKSYLVNIKDKEIIETQFDSVDISSN</sequence>